<dbReference type="SUPFAM" id="SSF54862">
    <property type="entry name" value="4Fe-4S ferredoxins"/>
    <property type="match status" value="1"/>
</dbReference>
<proteinExistence type="predicted"/>
<evidence type="ECO:0000313" key="6">
    <source>
        <dbReference type="EMBL" id="BDE97438.1"/>
    </source>
</evidence>
<evidence type="ECO:0000256" key="1">
    <source>
        <dbReference type="ARBA" id="ARBA00022485"/>
    </source>
</evidence>
<evidence type="ECO:0000256" key="3">
    <source>
        <dbReference type="ARBA" id="ARBA00023004"/>
    </source>
</evidence>
<keyword evidence="1" id="KW-0004">4Fe-4S</keyword>
<dbReference type="PROSITE" id="PS00198">
    <property type="entry name" value="4FE4S_FER_1"/>
    <property type="match status" value="1"/>
</dbReference>
<dbReference type="PANTHER" id="PTHR43177:SF3">
    <property type="entry name" value="PROTEIN NRFC HOMOLOG"/>
    <property type="match status" value="1"/>
</dbReference>
<evidence type="ECO:0000313" key="7">
    <source>
        <dbReference type="Proteomes" id="UP001320544"/>
    </source>
</evidence>
<dbReference type="Pfam" id="PF13247">
    <property type="entry name" value="Fer4_11"/>
    <property type="match status" value="2"/>
</dbReference>
<evidence type="ECO:0000256" key="2">
    <source>
        <dbReference type="ARBA" id="ARBA00022723"/>
    </source>
</evidence>
<name>A0ABN6MLH9_9ACTN</name>
<evidence type="ECO:0000256" key="4">
    <source>
        <dbReference type="ARBA" id="ARBA00023014"/>
    </source>
</evidence>
<keyword evidence="7" id="KW-1185">Reference proteome</keyword>
<gene>
    <name evidence="6" type="ORF">CE91St30_27710</name>
</gene>
<reference evidence="6 7" key="1">
    <citation type="submission" date="2022-01" db="EMBL/GenBank/DDBJ databases">
        <title>Novel bile acid biosynthetic pathways are enriched in the microbiome of centenarians.</title>
        <authorList>
            <person name="Sato Y."/>
            <person name="Atarashi K."/>
            <person name="Plichta R.D."/>
            <person name="Arai Y."/>
            <person name="Sasajima S."/>
            <person name="Kearney M.S."/>
            <person name="Suda W."/>
            <person name="Takeshita K."/>
            <person name="Sasaki T."/>
            <person name="Okamoto S."/>
            <person name="Skelly N.A."/>
            <person name="Okamura Y."/>
            <person name="Vlamakis H."/>
            <person name="Li Y."/>
            <person name="Tanoue T."/>
            <person name="Takei H."/>
            <person name="Nittono H."/>
            <person name="Narushima S."/>
            <person name="Irie J."/>
            <person name="Itoh H."/>
            <person name="Moriya K."/>
            <person name="Sugiura Y."/>
            <person name="Suematsu M."/>
            <person name="Moritoki N."/>
            <person name="Shibata S."/>
            <person name="Littman R.D."/>
            <person name="Fischbach A.M."/>
            <person name="Uwamino Y."/>
            <person name="Inoue T."/>
            <person name="Honda A."/>
            <person name="Hattori M."/>
            <person name="Murai T."/>
            <person name="Xavier J.R."/>
            <person name="Hirose N."/>
            <person name="Honda K."/>
        </authorList>
    </citation>
    <scope>NUCLEOTIDE SEQUENCE [LARGE SCALE GENOMIC DNA]</scope>
    <source>
        <strain evidence="6 7">CE91-St30</strain>
    </source>
</reference>
<dbReference type="InterPro" id="IPR017896">
    <property type="entry name" value="4Fe4S_Fe-S-bd"/>
</dbReference>
<dbReference type="Pfam" id="PF12800">
    <property type="entry name" value="Fer4_4"/>
    <property type="match status" value="1"/>
</dbReference>
<keyword evidence="4" id="KW-0411">Iron-sulfur</keyword>
<dbReference type="CDD" id="cd10551">
    <property type="entry name" value="PsrB"/>
    <property type="match status" value="1"/>
</dbReference>
<accession>A0ABN6MLH9</accession>
<dbReference type="InterPro" id="IPR017900">
    <property type="entry name" value="4Fe4S_Fe_S_CS"/>
</dbReference>
<feature type="domain" description="4Fe-4S ferredoxin-type" evidence="5">
    <location>
        <begin position="47"/>
        <end position="80"/>
    </location>
</feature>
<dbReference type="Proteomes" id="UP001320544">
    <property type="component" value="Chromosome"/>
</dbReference>
<feature type="domain" description="4Fe-4S ferredoxin-type" evidence="5">
    <location>
        <begin position="4"/>
        <end position="34"/>
    </location>
</feature>
<dbReference type="InterPro" id="IPR050954">
    <property type="entry name" value="ET_IronSulfur_Cluster-Binding"/>
</dbReference>
<keyword evidence="2" id="KW-0479">Metal-binding</keyword>
<dbReference type="PANTHER" id="PTHR43177">
    <property type="entry name" value="PROTEIN NRFC"/>
    <property type="match status" value="1"/>
</dbReference>
<dbReference type="RefSeq" id="WP_102379907.1">
    <property type="nucleotide sequence ID" value="NZ_AP025564.1"/>
</dbReference>
<sequence>MTHYGMTIDLDRCVGCRACSVGCTMHNGLSKNVRYSFVNEQESGAFPDVKVDYLPHACMQCVDALCMAACPTGATYQTDEGVVLVDPETCIGCQSCVTACPYGARTLVSELEPNHEEGETAYEEAVFPYHKANTVEKCTFCYDRVALGEQPVCVATCPAHARRFGDLDDPGSDVAKIVAEGNAHTVFESNNMALSVYYTYEKDIDIDALMTSGE</sequence>
<organism evidence="6 7">
    <name type="scientific">Raoultibacter timonensis</name>
    <dbReference type="NCBI Taxonomy" id="1907662"/>
    <lineage>
        <taxon>Bacteria</taxon>
        <taxon>Bacillati</taxon>
        <taxon>Actinomycetota</taxon>
        <taxon>Coriobacteriia</taxon>
        <taxon>Eggerthellales</taxon>
        <taxon>Eggerthellaceae</taxon>
        <taxon>Raoultibacter</taxon>
    </lineage>
</organism>
<protein>
    <submittedName>
        <fullName evidence="6">4Fe-4S ferredoxin</fullName>
    </submittedName>
</protein>
<feature type="domain" description="4Fe-4S ferredoxin-type" evidence="5">
    <location>
        <begin position="81"/>
        <end position="110"/>
    </location>
</feature>
<dbReference type="PROSITE" id="PS51379">
    <property type="entry name" value="4FE4S_FER_2"/>
    <property type="match status" value="3"/>
</dbReference>
<dbReference type="EMBL" id="AP025564">
    <property type="protein sequence ID" value="BDE97438.1"/>
    <property type="molecule type" value="Genomic_DNA"/>
</dbReference>
<keyword evidence="3" id="KW-0408">Iron</keyword>
<dbReference type="Gene3D" id="3.30.70.20">
    <property type="match status" value="2"/>
</dbReference>
<evidence type="ECO:0000259" key="5">
    <source>
        <dbReference type="PROSITE" id="PS51379"/>
    </source>
</evidence>